<organism evidence="2 3">
    <name type="scientific">Pseudomonas mosselii</name>
    <dbReference type="NCBI Taxonomy" id="78327"/>
    <lineage>
        <taxon>Bacteria</taxon>
        <taxon>Pseudomonadati</taxon>
        <taxon>Pseudomonadota</taxon>
        <taxon>Gammaproteobacteria</taxon>
        <taxon>Pseudomonadales</taxon>
        <taxon>Pseudomonadaceae</taxon>
        <taxon>Pseudomonas</taxon>
    </lineage>
</organism>
<feature type="transmembrane region" description="Helical" evidence="1">
    <location>
        <begin position="112"/>
        <end position="133"/>
    </location>
</feature>
<feature type="transmembrane region" description="Helical" evidence="1">
    <location>
        <begin position="58"/>
        <end position="77"/>
    </location>
</feature>
<protein>
    <submittedName>
        <fullName evidence="2">Conjugal transfer protein TraQ</fullName>
    </submittedName>
</protein>
<feature type="transmembrane region" description="Helical" evidence="1">
    <location>
        <begin position="27"/>
        <end position="46"/>
    </location>
</feature>
<reference evidence="2 3" key="1">
    <citation type="submission" date="2020-07" db="EMBL/GenBank/DDBJ databases">
        <title>Diversity of carbapenemase encoding genes among Pseudomonas putida group clinical isolates in a tertiary Brazilian hospital.</title>
        <authorList>
            <person name="Alberto-Lei F."/>
            <person name="Nodari C.S."/>
            <person name="Streling A.P."/>
            <person name="Paulino J.T."/>
            <person name="Bessa-Neto F.O."/>
            <person name="Cayo R."/>
            <person name="Gales A.C."/>
        </authorList>
    </citation>
    <scope>NUCLEOTIDE SEQUENCE [LARGE SCALE GENOMIC DNA]</scope>
    <source>
        <strain evidence="2 3">14802</strain>
    </source>
</reference>
<keyword evidence="1" id="KW-0472">Membrane</keyword>
<proteinExistence type="predicted"/>
<evidence type="ECO:0000313" key="3">
    <source>
        <dbReference type="Proteomes" id="UP000541770"/>
    </source>
</evidence>
<dbReference type="NCBIfam" id="NF033883">
    <property type="entry name" value="conj_TraQ_IncI1"/>
    <property type="match status" value="1"/>
</dbReference>
<dbReference type="AlphaFoldDB" id="A0A7W2Q0Y2"/>
<accession>A0A7W2Q0Y2</accession>
<dbReference type="EMBL" id="JACGDE010000025">
    <property type="protein sequence ID" value="MBA6068061.1"/>
    <property type="molecule type" value="Genomic_DNA"/>
</dbReference>
<keyword evidence="1" id="KW-1133">Transmembrane helix</keyword>
<keyword evidence="1" id="KW-0812">Transmembrane</keyword>
<dbReference type="InterPro" id="IPR048039">
    <property type="entry name" value="TraQ-like"/>
</dbReference>
<sequence>MAASNGTDAIQLLVNFAQGIQGSFTGLIFKLGVLFAVVGAVAYLANNASAARKSPGQARGAGSVVAWILLCGGLAGLDQMISAGARQVGWQGATFDAISYVDVGTYGVAADAANAVLSLVRMLGVMFALQGMLRWRRSLKDGHTGLSAGDDVSMGTLKFILGVLCVCNPYLLDALQRSLRLL</sequence>
<comment type="caution">
    <text evidence="2">The sequence shown here is derived from an EMBL/GenBank/DDBJ whole genome shotgun (WGS) entry which is preliminary data.</text>
</comment>
<evidence type="ECO:0000256" key="1">
    <source>
        <dbReference type="SAM" id="Phobius"/>
    </source>
</evidence>
<name>A0A7W2Q0Y2_9PSED</name>
<evidence type="ECO:0000313" key="2">
    <source>
        <dbReference type="EMBL" id="MBA6068061.1"/>
    </source>
</evidence>
<dbReference type="Proteomes" id="UP000541770">
    <property type="component" value="Unassembled WGS sequence"/>
</dbReference>
<gene>
    <name evidence="2" type="primary">traQ</name>
    <name evidence="2" type="ORF">H4C75_25320</name>
</gene>
<dbReference type="RefSeq" id="WP_182324807.1">
    <property type="nucleotide sequence ID" value="NZ_JACGDE010000025.1"/>
</dbReference>